<reference evidence="2" key="1">
    <citation type="submission" date="2022-11" db="UniProtKB">
        <authorList>
            <consortium name="WormBaseParasite"/>
        </authorList>
    </citation>
    <scope>IDENTIFICATION</scope>
</reference>
<dbReference type="WBParaSite" id="ACRNAN_scaffold12122.g32677.t1">
    <property type="protein sequence ID" value="ACRNAN_scaffold12122.g32677.t1"/>
    <property type="gene ID" value="ACRNAN_scaffold12122.g32677"/>
</dbReference>
<dbReference type="Proteomes" id="UP000887540">
    <property type="component" value="Unplaced"/>
</dbReference>
<dbReference type="PANTHER" id="PTHR47331">
    <property type="entry name" value="PHD-TYPE DOMAIN-CONTAINING PROTEIN"/>
    <property type="match status" value="1"/>
</dbReference>
<dbReference type="AlphaFoldDB" id="A0A914CN35"/>
<dbReference type="InterPro" id="IPR008042">
    <property type="entry name" value="Retrotrans_Pao"/>
</dbReference>
<accession>A0A914CN35</accession>
<dbReference type="Pfam" id="PF05380">
    <property type="entry name" value="Peptidase_A17"/>
    <property type="match status" value="1"/>
</dbReference>
<proteinExistence type="predicted"/>
<dbReference type="InterPro" id="IPR043502">
    <property type="entry name" value="DNA/RNA_pol_sf"/>
</dbReference>
<protein>
    <submittedName>
        <fullName evidence="2">Reverse transcriptase domain-containing protein</fullName>
    </submittedName>
</protein>
<name>A0A914CN35_9BILA</name>
<organism evidence="1 2">
    <name type="scientific">Acrobeloides nanus</name>
    <dbReference type="NCBI Taxonomy" id="290746"/>
    <lineage>
        <taxon>Eukaryota</taxon>
        <taxon>Metazoa</taxon>
        <taxon>Ecdysozoa</taxon>
        <taxon>Nematoda</taxon>
        <taxon>Chromadorea</taxon>
        <taxon>Rhabditida</taxon>
        <taxon>Tylenchina</taxon>
        <taxon>Cephalobomorpha</taxon>
        <taxon>Cephaloboidea</taxon>
        <taxon>Cephalobidae</taxon>
        <taxon>Acrobeloides</taxon>
    </lineage>
</organism>
<evidence type="ECO:0000313" key="2">
    <source>
        <dbReference type="WBParaSite" id="ACRNAN_scaffold12122.g32677.t1"/>
    </source>
</evidence>
<dbReference type="SUPFAM" id="SSF56672">
    <property type="entry name" value="DNA/RNA polymerases"/>
    <property type="match status" value="1"/>
</dbReference>
<keyword evidence="1" id="KW-1185">Reference proteome</keyword>
<sequence>MIEDDIIKEIPIWKKDGPISYISLQDEYKDGALRIHRGPVLLPDSLLLLIRMRLFPYLVTSDVQRAFWQIVLRTSSRDATRFIWLKDFKKGFFRDNIVIYRSKRLPFGHKSSPFVLSISIKFHLHEKYPQFEEELSDNTNVDNVFIISFEELEALLKSFKYRDIFNDIKMNLRNFLYNSSLVMAKLDPSIVHKSKIIKLLGILWEGVSDSLILKVTPPSHVERYTKRVVLSGLARQYDPTGVLGPVFVSTKLFLHSLWVDKIGWMMSFQTNEPCNGKKSPENGKETNIAWQDF</sequence>
<evidence type="ECO:0000313" key="1">
    <source>
        <dbReference type="Proteomes" id="UP000887540"/>
    </source>
</evidence>